<sequence>MTKVSEISEFDLIARLETVLEQNVTPNAESKIQVAIGDDAAVIANLDNLQVVTTDAMVDKVHFVSDEVDMRNLGWKSLAVNYSDIASMGCKPVYSVVTLGLRADISVEQLENLYLGFADLLNLYGGELVGGDIVKSDTFFISITVVGSTEKPETMQRKTAVPGDVIAVTGPLGCSNAGLRLLLSGDLQKASHFYEAHYLPKPRIYEGINLLDMGIKTGMDISDGLLNDLKKICVASSVNATINLDSIPVHEELKLSFPDNFREMAISGGEDYELLITGHESLIRYISDSTKIDLHIVGEIEIGSGNVNTVDNSGAQISITTGGWDHFTEN</sequence>
<dbReference type="PANTHER" id="PTHR30270">
    <property type="entry name" value="THIAMINE-MONOPHOSPHATE KINASE"/>
    <property type="match status" value="1"/>
</dbReference>
<organism evidence="3">
    <name type="scientific">marine metagenome</name>
    <dbReference type="NCBI Taxonomy" id="408172"/>
    <lineage>
        <taxon>unclassified sequences</taxon>
        <taxon>metagenomes</taxon>
        <taxon>ecological metagenomes</taxon>
    </lineage>
</organism>
<feature type="domain" description="PurM-like C-terminal" evidence="2">
    <location>
        <begin position="162"/>
        <end position="301"/>
    </location>
</feature>
<gene>
    <name evidence="3" type="ORF">METZ01_LOCUS105</name>
</gene>
<feature type="domain" description="PurM-like N-terminal" evidence="1">
    <location>
        <begin position="37"/>
        <end position="148"/>
    </location>
</feature>
<dbReference type="InterPro" id="IPR036921">
    <property type="entry name" value="PurM-like_N_sf"/>
</dbReference>
<evidence type="ECO:0000259" key="1">
    <source>
        <dbReference type="Pfam" id="PF00586"/>
    </source>
</evidence>
<dbReference type="PIRSF" id="PIRSF005303">
    <property type="entry name" value="Thiam_monoph_kin"/>
    <property type="match status" value="1"/>
</dbReference>
<dbReference type="InterPro" id="IPR016188">
    <property type="entry name" value="PurM-like_N"/>
</dbReference>
<dbReference type="Gene3D" id="3.30.1330.10">
    <property type="entry name" value="PurM-like, N-terminal domain"/>
    <property type="match status" value="1"/>
</dbReference>
<evidence type="ECO:0000259" key="2">
    <source>
        <dbReference type="Pfam" id="PF02769"/>
    </source>
</evidence>
<dbReference type="InterPro" id="IPR006283">
    <property type="entry name" value="ThiL-like"/>
</dbReference>
<protein>
    <recommendedName>
        <fullName evidence="4">PurM-like N-terminal domain-containing protein</fullName>
    </recommendedName>
</protein>
<dbReference type="InterPro" id="IPR036676">
    <property type="entry name" value="PurM-like_C_sf"/>
</dbReference>
<dbReference type="SUPFAM" id="SSF55326">
    <property type="entry name" value="PurM N-terminal domain-like"/>
    <property type="match status" value="1"/>
</dbReference>
<dbReference type="EMBL" id="UINC01000006">
    <property type="protein sequence ID" value="SUZ47251.1"/>
    <property type="molecule type" value="Genomic_DNA"/>
</dbReference>
<dbReference type="HAMAP" id="MF_02128">
    <property type="entry name" value="TMP_kinase"/>
    <property type="match status" value="1"/>
</dbReference>
<reference evidence="3" key="1">
    <citation type="submission" date="2018-05" db="EMBL/GenBank/DDBJ databases">
        <authorList>
            <person name="Lanie J.A."/>
            <person name="Ng W.-L."/>
            <person name="Kazmierczak K.M."/>
            <person name="Andrzejewski T.M."/>
            <person name="Davidsen T.M."/>
            <person name="Wayne K.J."/>
            <person name="Tettelin H."/>
            <person name="Glass J.I."/>
            <person name="Rusch D."/>
            <person name="Podicherti R."/>
            <person name="Tsui H.-C.T."/>
            <person name="Winkler M.E."/>
        </authorList>
    </citation>
    <scope>NUCLEOTIDE SEQUENCE</scope>
</reference>
<dbReference type="GO" id="GO:0009228">
    <property type="term" value="P:thiamine biosynthetic process"/>
    <property type="evidence" value="ECO:0007669"/>
    <property type="project" value="InterPro"/>
</dbReference>
<dbReference type="SUPFAM" id="SSF56042">
    <property type="entry name" value="PurM C-terminal domain-like"/>
    <property type="match status" value="1"/>
</dbReference>
<proteinExistence type="inferred from homology"/>
<evidence type="ECO:0000313" key="3">
    <source>
        <dbReference type="EMBL" id="SUZ47251.1"/>
    </source>
</evidence>
<dbReference type="NCBIfam" id="TIGR01379">
    <property type="entry name" value="thiL"/>
    <property type="match status" value="1"/>
</dbReference>
<dbReference type="GO" id="GO:0009030">
    <property type="term" value="F:thiamine-phosphate kinase activity"/>
    <property type="evidence" value="ECO:0007669"/>
    <property type="project" value="InterPro"/>
</dbReference>
<name>A0A381MY49_9ZZZZ</name>
<evidence type="ECO:0008006" key="4">
    <source>
        <dbReference type="Google" id="ProtNLM"/>
    </source>
</evidence>
<dbReference type="InterPro" id="IPR010918">
    <property type="entry name" value="PurM-like_C_dom"/>
</dbReference>
<dbReference type="Pfam" id="PF02769">
    <property type="entry name" value="AIRS_C"/>
    <property type="match status" value="1"/>
</dbReference>
<dbReference type="PANTHER" id="PTHR30270:SF0">
    <property type="entry name" value="THIAMINE-MONOPHOSPHATE KINASE"/>
    <property type="match status" value="1"/>
</dbReference>
<dbReference type="CDD" id="cd02194">
    <property type="entry name" value="ThiL"/>
    <property type="match status" value="1"/>
</dbReference>
<dbReference type="Pfam" id="PF00586">
    <property type="entry name" value="AIRS"/>
    <property type="match status" value="1"/>
</dbReference>
<dbReference type="Gene3D" id="3.90.650.10">
    <property type="entry name" value="PurM-like C-terminal domain"/>
    <property type="match status" value="1"/>
</dbReference>
<accession>A0A381MY49</accession>
<dbReference type="AlphaFoldDB" id="A0A381MY49"/>